<dbReference type="HAMAP" id="MF_00135">
    <property type="entry name" value="PRAI"/>
    <property type="match status" value="1"/>
</dbReference>
<reference evidence="11 12" key="1">
    <citation type="submission" date="2016-11" db="EMBL/GenBank/DDBJ databases">
        <title>Sphingorhabdus sp. LPB0140, isolated from marine environment.</title>
        <authorList>
            <person name="Kim E."/>
            <person name="Yi H."/>
        </authorList>
    </citation>
    <scope>NUCLEOTIDE SEQUENCE [LARGE SCALE GENOMIC DNA]</scope>
    <source>
        <strain evidence="11 12">LPB0140</strain>
    </source>
</reference>
<evidence type="ECO:0000256" key="3">
    <source>
        <dbReference type="ARBA" id="ARBA00012572"/>
    </source>
</evidence>
<evidence type="ECO:0000313" key="11">
    <source>
        <dbReference type="EMBL" id="APG62534.1"/>
    </source>
</evidence>
<keyword evidence="5 9" id="KW-0028">Amino-acid biosynthesis</keyword>
<dbReference type="GO" id="GO:0000162">
    <property type="term" value="P:L-tryptophan biosynthetic process"/>
    <property type="evidence" value="ECO:0007669"/>
    <property type="project" value="UniProtKB-UniRule"/>
</dbReference>
<feature type="domain" description="N-(5'phosphoribosyl) anthranilate isomerase (PRAI)" evidence="10">
    <location>
        <begin position="5"/>
        <end position="205"/>
    </location>
</feature>
<evidence type="ECO:0000313" key="12">
    <source>
        <dbReference type="Proteomes" id="UP000242561"/>
    </source>
</evidence>
<evidence type="ECO:0000256" key="9">
    <source>
        <dbReference type="HAMAP-Rule" id="MF_00135"/>
    </source>
</evidence>
<accession>A0A1L3JBL3</accession>
<dbReference type="Gene3D" id="3.20.20.70">
    <property type="entry name" value="Aldolase class I"/>
    <property type="match status" value="1"/>
</dbReference>
<evidence type="ECO:0000256" key="2">
    <source>
        <dbReference type="ARBA" id="ARBA00004664"/>
    </source>
</evidence>
<keyword evidence="7 9" id="KW-0057">Aromatic amino acid biosynthesis</keyword>
<dbReference type="EMBL" id="CP018154">
    <property type="protein sequence ID" value="APG62534.1"/>
    <property type="molecule type" value="Genomic_DNA"/>
</dbReference>
<comment type="catalytic activity">
    <reaction evidence="1 9">
        <text>N-(5-phospho-beta-D-ribosyl)anthranilate = 1-(2-carboxyphenylamino)-1-deoxy-D-ribulose 5-phosphate</text>
        <dbReference type="Rhea" id="RHEA:21540"/>
        <dbReference type="ChEBI" id="CHEBI:18277"/>
        <dbReference type="ChEBI" id="CHEBI:58613"/>
        <dbReference type="EC" id="5.3.1.24"/>
    </reaction>
</comment>
<dbReference type="RefSeq" id="WP_072559185.1">
    <property type="nucleotide sequence ID" value="NZ_CP018154.1"/>
</dbReference>
<comment type="similarity">
    <text evidence="9">Belongs to the TrpF family.</text>
</comment>
<dbReference type="GO" id="GO:0004640">
    <property type="term" value="F:phosphoribosylanthranilate isomerase activity"/>
    <property type="evidence" value="ECO:0007669"/>
    <property type="project" value="UniProtKB-UniRule"/>
</dbReference>
<gene>
    <name evidence="9" type="primary">trpF</name>
    <name evidence="11" type="ORF">LPB140_06765</name>
</gene>
<protein>
    <recommendedName>
        <fullName evidence="4 9">N-(5'-phosphoribosyl)anthranilate isomerase</fullName>
        <shortName evidence="9">PRAI</shortName>
        <ecNumber evidence="3 9">5.3.1.24</ecNumber>
    </recommendedName>
</protein>
<evidence type="ECO:0000256" key="1">
    <source>
        <dbReference type="ARBA" id="ARBA00001164"/>
    </source>
</evidence>
<keyword evidence="12" id="KW-1185">Reference proteome</keyword>
<dbReference type="InterPro" id="IPR011060">
    <property type="entry name" value="RibuloseP-bd_barrel"/>
</dbReference>
<dbReference type="InterPro" id="IPR013785">
    <property type="entry name" value="Aldolase_TIM"/>
</dbReference>
<dbReference type="AlphaFoldDB" id="A0A1L3JBL3"/>
<dbReference type="CDD" id="cd00405">
    <property type="entry name" value="PRAI"/>
    <property type="match status" value="1"/>
</dbReference>
<sequence length="217" mass="23735">MSRLIKICGLSTEESIDVAIDAGASHIGLVHFEKSPRHVDLPRAAQLRQYAAGRIKTVLLLVNADPRLTAEAYQQIQPDIIQFHGTETPEWLALVHKAIPAELWKALGVQGPQTLQRSLDYDDAVDRILYDAPAVALPGGTGTSFDWGLISGFDHQIPWALAGGLNLDNIITALMQTNAPMVDISSGVESEPGKKDMDKIRQFCQAVHSFDKEQNSD</sequence>
<proteinExistence type="inferred from homology"/>
<dbReference type="Proteomes" id="UP000242561">
    <property type="component" value="Chromosome"/>
</dbReference>
<evidence type="ECO:0000256" key="8">
    <source>
        <dbReference type="ARBA" id="ARBA00023235"/>
    </source>
</evidence>
<dbReference type="InterPro" id="IPR044643">
    <property type="entry name" value="TrpF_fam"/>
</dbReference>
<evidence type="ECO:0000256" key="5">
    <source>
        <dbReference type="ARBA" id="ARBA00022605"/>
    </source>
</evidence>
<keyword evidence="8 9" id="KW-0413">Isomerase</keyword>
<dbReference type="PANTHER" id="PTHR42894:SF1">
    <property type="entry name" value="N-(5'-PHOSPHORIBOSYL)ANTHRANILATE ISOMERASE"/>
    <property type="match status" value="1"/>
</dbReference>
<keyword evidence="6 9" id="KW-0822">Tryptophan biosynthesis</keyword>
<dbReference type="OrthoDB" id="9796196at2"/>
<dbReference type="Pfam" id="PF00697">
    <property type="entry name" value="PRAI"/>
    <property type="match status" value="1"/>
</dbReference>
<dbReference type="NCBIfam" id="NF002295">
    <property type="entry name" value="PRK01222.1-1"/>
    <property type="match status" value="1"/>
</dbReference>
<name>A0A1L3JBL3_9SPHN</name>
<dbReference type="EC" id="5.3.1.24" evidence="3 9"/>
<evidence type="ECO:0000256" key="7">
    <source>
        <dbReference type="ARBA" id="ARBA00023141"/>
    </source>
</evidence>
<dbReference type="PANTHER" id="PTHR42894">
    <property type="entry name" value="N-(5'-PHOSPHORIBOSYL)ANTHRANILATE ISOMERASE"/>
    <property type="match status" value="1"/>
</dbReference>
<dbReference type="STRING" id="1913578.LPB140_06765"/>
<dbReference type="InterPro" id="IPR001240">
    <property type="entry name" value="PRAI_dom"/>
</dbReference>
<evidence type="ECO:0000256" key="6">
    <source>
        <dbReference type="ARBA" id="ARBA00022822"/>
    </source>
</evidence>
<evidence type="ECO:0000259" key="10">
    <source>
        <dbReference type="Pfam" id="PF00697"/>
    </source>
</evidence>
<organism evidence="11 12">
    <name type="scientific">Sphingorhabdus lutea</name>
    <dbReference type="NCBI Taxonomy" id="1913578"/>
    <lineage>
        <taxon>Bacteria</taxon>
        <taxon>Pseudomonadati</taxon>
        <taxon>Pseudomonadota</taxon>
        <taxon>Alphaproteobacteria</taxon>
        <taxon>Sphingomonadales</taxon>
        <taxon>Sphingomonadaceae</taxon>
        <taxon>Sphingorhabdus</taxon>
    </lineage>
</organism>
<dbReference type="KEGG" id="sphl:LPB140_06765"/>
<evidence type="ECO:0000256" key="4">
    <source>
        <dbReference type="ARBA" id="ARBA00022272"/>
    </source>
</evidence>
<dbReference type="UniPathway" id="UPA00035">
    <property type="reaction ID" value="UER00042"/>
</dbReference>
<comment type="pathway">
    <text evidence="2 9">Amino-acid biosynthesis; L-tryptophan biosynthesis; L-tryptophan from chorismate: step 3/5.</text>
</comment>
<dbReference type="SUPFAM" id="SSF51366">
    <property type="entry name" value="Ribulose-phoshate binding barrel"/>
    <property type="match status" value="1"/>
</dbReference>